<accession>A0ABR6ZYT0</accession>
<evidence type="ECO:0000313" key="3">
    <source>
        <dbReference type="Proteomes" id="UP000650424"/>
    </source>
</evidence>
<dbReference type="PANTHER" id="PTHR30336:SF20">
    <property type="entry name" value="DUF218 DOMAIN-CONTAINING PROTEIN"/>
    <property type="match status" value="1"/>
</dbReference>
<dbReference type="InterPro" id="IPR003848">
    <property type="entry name" value="DUF218"/>
</dbReference>
<dbReference type="InterPro" id="IPR051599">
    <property type="entry name" value="Cell_Envelope_Assoc"/>
</dbReference>
<feature type="domain" description="DUF218" evidence="1">
    <location>
        <begin position="36"/>
        <end position="165"/>
    </location>
</feature>
<proteinExistence type="predicted"/>
<protein>
    <submittedName>
        <fullName evidence="2">YdcF family protein</fullName>
    </submittedName>
</protein>
<keyword evidence="3" id="KW-1185">Reference proteome</keyword>
<dbReference type="Gene3D" id="3.40.50.620">
    <property type="entry name" value="HUPs"/>
    <property type="match status" value="1"/>
</dbReference>
<gene>
    <name evidence="2" type="ORF">H8L32_25255</name>
</gene>
<name>A0ABR6ZYT0_9BURK</name>
<organism evidence="2 3">
    <name type="scientific">Undibacterium hunanense</name>
    <dbReference type="NCBI Taxonomy" id="2762292"/>
    <lineage>
        <taxon>Bacteria</taxon>
        <taxon>Pseudomonadati</taxon>
        <taxon>Pseudomonadota</taxon>
        <taxon>Betaproteobacteria</taxon>
        <taxon>Burkholderiales</taxon>
        <taxon>Oxalobacteraceae</taxon>
        <taxon>Undibacterium</taxon>
    </lineage>
</organism>
<dbReference type="Proteomes" id="UP000650424">
    <property type="component" value="Unassembled WGS sequence"/>
</dbReference>
<dbReference type="EMBL" id="JACOGF010000019">
    <property type="protein sequence ID" value="MBC3920798.1"/>
    <property type="molecule type" value="Genomic_DNA"/>
</dbReference>
<evidence type="ECO:0000313" key="2">
    <source>
        <dbReference type="EMBL" id="MBC3920798.1"/>
    </source>
</evidence>
<dbReference type="Pfam" id="PF02698">
    <property type="entry name" value="DUF218"/>
    <property type="match status" value="1"/>
</dbReference>
<dbReference type="PANTHER" id="PTHR30336">
    <property type="entry name" value="INNER MEMBRANE PROTEIN, PROBABLE PERMEASE"/>
    <property type="match status" value="1"/>
</dbReference>
<evidence type="ECO:0000259" key="1">
    <source>
        <dbReference type="Pfam" id="PF02698"/>
    </source>
</evidence>
<reference evidence="2 3" key="1">
    <citation type="submission" date="2020-08" db="EMBL/GenBank/DDBJ databases">
        <title>Novel species isolated from subtropical streams in China.</title>
        <authorList>
            <person name="Lu H."/>
        </authorList>
    </citation>
    <scope>NUCLEOTIDE SEQUENCE [LARGE SCALE GENOMIC DNA]</scope>
    <source>
        <strain evidence="2 3">CY18W</strain>
    </source>
</reference>
<comment type="caution">
    <text evidence="2">The sequence shown here is derived from an EMBL/GenBank/DDBJ whole genome shotgun (WGS) entry which is preliminary data.</text>
</comment>
<dbReference type="InterPro" id="IPR014729">
    <property type="entry name" value="Rossmann-like_a/b/a_fold"/>
</dbReference>
<dbReference type="CDD" id="cd06259">
    <property type="entry name" value="YdcF-like"/>
    <property type="match status" value="1"/>
</dbReference>
<sequence>MKRLLAWLALILLSGFLLAMLAISLYGLNDRLASTDLAIVPGNTVHPDGTPSKRLQARLDAALKLFVDGRCKAILVSGAKGVEGYDEAEVMKNYLLAHGVPATAIHIDSHGINTLETARFAASLMKQKGWTSAVLVSQFFHLARFQLAMNKFGLSGQAHVHADYFEGRDAYSLAREVFAYGGYMLKPSQVR</sequence>